<sequence>MDNFKTIDNFKTMVNFKTEDNFKAMHDFTTVDNFKTVGNFKTWPALNPRSTLKPCITLNQRETLKPWTTLKSWTTLKPLTTLKPRTSLKSWPTLKPWFFVLLLKRTRQTMVTFKPPGNFNTVDNFKTIDNFKTMGNIKTMVNFKTMDNFKTIDIPFFVTRLNRVSLLRIFLLLTDLSDVSSSIISVNNNVHCPVSRQFSKLLRSTNRFSGIDYQVYTLTHQATVACPVGHEEERASHPTDRGSDTTRMNSSSNNHRQVEIYFKTTVL</sequence>
<evidence type="ECO:0000313" key="3">
    <source>
        <dbReference type="WBParaSite" id="TMUE_2000006022.1"/>
    </source>
</evidence>
<organism evidence="2 3">
    <name type="scientific">Trichuris muris</name>
    <name type="common">Mouse whipworm</name>
    <dbReference type="NCBI Taxonomy" id="70415"/>
    <lineage>
        <taxon>Eukaryota</taxon>
        <taxon>Metazoa</taxon>
        <taxon>Ecdysozoa</taxon>
        <taxon>Nematoda</taxon>
        <taxon>Enoplea</taxon>
        <taxon>Dorylaimia</taxon>
        <taxon>Trichinellida</taxon>
        <taxon>Trichuridae</taxon>
        <taxon>Trichuris</taxon>
    </lineage>
</organism>
<keyword evidence="2" id="KW-1185">Reference proteome</keyword>
<name>A0A5S6QGQ0_TRIMR</name>
<feature type="compositionally biased region" description="Basic and acidic residues" evidence="1">
    <location>
        <begin position="230"/>
        <end position="244"/>
    </location>
</feature>
<dbReference type="Proteomes" id="UP000046395">
    <property type="component" value="Unassembled WGS sequence"/>
</dbReference>
<accession>A0A5S6QGQ0</accession>
<reference evidence="3" key="1">
    <citation type="submission" date="2019-12" db="UniProtKB">
        <authorList>
            <consortium name="WormBaseParasite"/>
        </authorList>
    </citation>
    <scope>IDENTIFICATION</scope>
</reference>
<dbReference type="AlphaFoldDB" id="A0A5S6QGQ0"/>
<feature type="region of interest" description="Disordered" evidence="1">
    <location>
        <begin position="230"/>
        <end position="253"/>
    </location>
</feature>
<dbReference type="WBParaSite" id="TMUE_2000006022.1">
    <property type="protein sequence ID" value="TMUE_2000006022.1"/>
    <property type="gene ID" value="WBGene00299416"/>
</dbReference>
<evidence type="ECO:0000256" key="1">
    <source>
        <dbReference type="SAM" id="MobiDB-lite"/>
    </source>
</evidence>
<protein>
    <submittedName>
        <fullName evidence="3">Uncharacterized protein</fullName>
    </submittedName>
</protein>
<proteinExistence type="predicted"/>
<evidence type="ECO:0000313" key="2">
    <source>
        <dbReference type="Proteomes" id="UP000046395"/>
    </source>
</evidence>